<feature type="non-terminal residue" evidence="1">
    <location>
        <position position="64"/>
    </location>
</feature>
<organism evidence="1">
    <name type="scientific">marine sediment metagenome</name>
    <dbReference type="NCBI Taxonomy" id="412755"/>
    <lineage>
        <taxon>unclassified sequences</taxon>
        <taxon>metagenomes</taxon>
        <taxon>ecological metagenomes</taxon>
    </lineage>
</organism>
<dbReference type="AlphaFoldDB" id="X1CLM7"/>
<protein>
    <submittedName>
        <fullName evidence="1">Uncharacterized protein</fullName>
    </submittedName>
</protein>
<comment type="caution">
    <text evidence="1">The sequence shown here is derived from an EMBL/GenBank/DDBJ whole genome shotgun (WGS) entry which is preliminary data.</text>
</comment>
<name>X1CLM7_9ZZZZ</name>
<sequence>MVLDVDTPILVCTGADVVNGVDSCSKYVTLSGVDVTDNCVAAGTTIVNDYNGTSNASDVYDVGT</sequence>
<dbReference type="EMBL" id="BART01023815">
    <property type="protein sequence ID" value="GAG97073.1"/>
    <property type="molecule type" value="Genomic_DNA"/>
</dbReference>
<accession>X1CLM7</accession>
<gene>
    <name evidence="1" type="ORF">S01H4_43209</name>
</gene>
<reference evidence="1" key="1">
    <citation type="journal article" date="2014" name="Front. Microbiol.">
        <title>High frequency of phylogenetically diverse reductive dehalogenase-homologous genes in deep subseafloor sedimentary metagenomes.</title>
        <authorList>
            <person name="Kawai M."/>
            <person name="Futagami T."/>
            <person name="Toyoda A."/>
            <person name="Takaki Y."/>
            <person name="Nishi S."/>
            <person name="Hori S."/>
            <person name="Arai W."/>
            <person name="Tsubouchi T."/>
            <person name="Morono Y."/>
            <person name="Uchiyama I."/>
            <person name="Ito T."/>
            <person name="Fujiyama A."/>
            <person name="Inagaki F."/>
            <person name="Takami H."/>
        </authorList>
    </citation>
    <scope>NUCLEOTIDE SEQUENCE</scope>
    <source>
        <strain evidence="1">Expedition CK06-06</strain>
    </source>
</reference>
<proteinExistence type="predicted"/>
<evidence type="ECO:0000313" key="1">
    <source>
        <dbReference type="EMBL" id="GAG97073.1"/>
    </source>
</evidence>